<dbReference type="CDD" id="cd02012">
    <property type="entry name" value="TPP_TK"/>
    <property type="match status" value="1"/>
</dbReference>
<comment type="similarity">
    <text evidence="2">Belongs to the transketolase family.</text>
</comment>
<evidence type="ECO:0000259" key="4">
    <source>
        <dbReference type="Pfam" id="PF00456"/>
    </source>
</evidence>
<sequence>MMSPDPHMGLVQEVAAPLLPPPDREITVTGKVPQHLSTAAQANYLARAATEVRRRSIQTIGSVGAGHVGGEFSITDSLVTLYLAVMNISPEQVANEDPERDRLVLSKGHAANALYTTLALAGYIAPQALRTFLQPESMLNGHPARNKIKAVEANTGPLGHGLPIAVGMALAARIDGSARRTFVLLGDGELQEGSNWEAFMTAGHHKLDNLVAVIDRNRLQQGARVADTNNLEPLGDKLRAFGWEVLEANGNDHGELLSSFALAKATSGKPTVIIAHTDKGFPVSYMRDDVAWHHKVPNEEQVAQALTELDAILEDLDKEAVG</sequence>
<dbReference type="GO" id="GO:0000287">
    <property type="term" value="F:magnesium ion binding"/>
    <property type="evidence" value="ECO:0007669"/>
    <property type="project" value="UniProtKB-ARBA"/>
</dbReference>
<organism evidence="5">
    <name type="scientific">Jonesiaceae bacterium BS-20</name>
    <dbReference type="NCBI Taxonomy" id="3120821"/>
    <lineage>
        <taxon>Bacteria</taxon>
        <taxon>Bacillati</taxon>
        <taxon>Actinomycetota</taxon>
        <taxon>Actinomycetes</taxon>
        <taxon>Micrococcales</taxon>
        <taxon>Jonesiaceae</taxon>
    </lineage>
</organism>
<dbReference type="EMBL" id="CP146203">
    <property type="protein sequence ID" value="XBH21357.1"/>
    <property type="molecule type" value="Genomic_DNA"/>
</dbReference>
<dbReference type="InterPro" id="IPR005474">
    <property type="entry name" value="Transketolase_N"/>
</dbReference>
<evidence type="ECO:0000256" key="3">
    <source>
        <dbReference type="ARBA" id="ARBA00023052"/>
    </source>
</evidence>
<evidence type="ECO:0000256" key="2">
    <source>
        <dbReference type="ARBA" id="ARBA00007131"/>
    </source>
</evidence>
<comment type="cofactor">
    <cofactor evidence="1">
        <name>thiamine diphosphate</name>
        <dbReference type="ChEBI" id="CHEBI:58937"/>
    </cofactor>
</comment>
<proteinExistence type="inferred from homology"/>
<evidence type="ECO:0000256" key="1">
    <source>
        <dbReference type="ARBA" id="ARBA00001964"/>
    </source>
</evidence>
<dbReference type="AlphaFoldDB" id="A0AAU7DVQ5"/>
<dbReference type="InterPro" id="IPR029061">
    <property type="entry name" value="THDP-binding"/>
</dbReference>
<gene>
    <name evidence="5" type="ORF">V5R04_14265</name>
</gene>
<dbReference type="PANTHER" id="PTHR47514">
    <property type="entry name" value="TRANSKETOLASE N-TERMINAL SECTION-RELATED"/>
    <property type="match status" value="1"/>
</dbReference>
<protein>
    <submittedName>
        <fullName evidence="5">Transketolase</fullName>
    </submittedName>
</protein>
<keyword evidence="3" id="KW-0786">Thiamine pyrophosphate</keyword>
<dbReference type="Gene3D" id="3.40.50.970">
    <property type="match status" value="1"/>
</dbReference>
<dbReference type="Pfam" id="PF00456">
    <property type="entry name" value="Transketolase_N"/>
    <property type="match status" value="1"/>
</dbReference>
<feature type="domain" description="Transketolase N-terminal" evidence="4">
    <location>
        <begin position="47"/>
        <end position="305"/>
    </location>
</feature>
<name>A0AAU7DVQ5_9MICO</name>
<reference evidence="5" key="1">
    <citation type="submission" date="2024-02" db="EMBL/GenBank/DDBJ databases">
        <title>Tomenella chthoni gen. nov. sp. nov., a member of the family Jonesiaceae isolated from bat guano.</title>
        <authorList>
            <person name="Miller S.L."/>
            <person name="King J."/>
            <person name="Sankaranarayanan K."/>
            <person name="Lawson P.A."/>
        </authorList>
    </citation>
    <scope>NUCLEOTIDE SEQUENCE</scope>
    <source>
        <strain evidence="5">BS-20</strain>
    </source>
</reference>
<dbReference type="SUPFAM" id="SSF52518">
    <property type="entry name" value="Thiamin diphosphate-binding fold (THDP-binding)"/>
    <property type="match status" value="1"/>
</dbReference>
<evidence type="ECO:0000313" key="5">
    <source>
        <dbReference type="EMBL" id="XBH21357.1"/>
    </source>
</evidence>
<accession>A0AAU7DVQ5</accession>
<dbReference type="PANTHER" id="PTHR47514:SF1">
    <property type="entry name" value="TRANSKETOLASE N-TERMINAL SECTION-RELATED"/>
    <property type="match status" value="1"/>
</dbReference>